<feature type="transmembrane region" description="Helical" evidence="9">
    <location>
        <begin position="169"/>
        <end position="191"/>
    </location>
</feature>
<dbReference type="AlphaFoldDB" id="A0A1H7M1A6"/>
<keyword evidence="6 9" id="KW-1133">Transmembrane helix</keyword>
<dbReference type="Gene3D" id="1.10.3470.10">
    <property type="entry name" value="ABC transporter involved in vitamin B12 uptake, BtuC"/>
    <property type="match status" value="1"/>
</dbReference>
<dbReference type="Proteomes" id="UP000198677">
    <property type="component" value="Unassembled WGS sequence"/>
</dbReference>
<evidence type="ECO:0000256" key="7">
    <source>
        <dbReference type="ARBA" id="ARBA00023136"/>
    </source>
</evidence>
<dbReference type="GO" id="GO:0033214">
    <property type="term" value="P:siderophore-iron import into cell"/>
    <property type="evidence" value="ECO:0007669"/>
    <property type="project" value="TreeGrafter"/>
</dbReference>
<keyword evidence="4" id="KW-1003">Cell membrane</keyword>
<dbReference type="PANTHER" id="PTHR30472">
    <property type="entry name" value="FERRIC ENTEROBACTIN TRANSPORT SYSTEM PERMEASE PROTEIN"/>
    <property type="match status" value="1"/>
</dbReference>
<evidence type="ECO:0000256" key="6">
    <source>
        <dbReference type="ARBA" id="ARBA00022989"/>
    </source>
</evidence>
<dbReference type="EMBL" id="FOAW01000005">
    <property type="protein sequence ID" value="SEL04869.1"/>
    <property type="molecule type" value="Genomic_DNA"/>
</dbReference>
<feature type="transmembrane region" description="Helical" evidence="9">
    <location>
        <begin position="440"/>
        <end position="462"/>
    </location>
</feature>
<evidence type="ECO:0000256" key="3">
    <source>
        <dbReference type="ARBA" id="ARBA00022448"/>
    </source>
</evidence>
<proteinExistence type="inferred from homology"/>
<comment type="similarity">
    <text evidence="2">Belongs to the binding-protein-dependent transport system permease family. FecCD subfamily.</text>
</comment>
<name>A0A1H7M1A6_9NOCA</name>
<evidence type="ECO:0000256" key="2">
    <source>
        <dbReference type="ARBA" id="ARBA00007935"/>
    </source>
</evidence>
<dbReference type="SUPFAM" id="SSF81345">
    <property type="entry name" value="ABC transporter involved in vitamin B12 uptake, BtuC"/>
    <property type="match status" value="1"/>
</dbReference>
<dbReference type="GO" id="GO:0022857">
    <property type="term" value="F:transmembrane transporter activity"/>
    <property type="evidence" value="ECO:0007669"/>
    <property type="project" value="InterPro"/>
</dbReference>
<evidence type="ECO:0000256" key="8">
    <source>
        <dbReference type="SAM" id="MobiDB-lite"/>
    </source>
</evidence>
<feature type="transmembrane region" description="Helical" evidence="9">
    <location>
        <begin position="354"/>
        <end position="373"/>
    </location>
</feature>
<protein>
    <submittedName>
        <fullName evidence="10">Iron complex transport system permease protein</fullName>
    </submittedName>
</protein>
<evidence type="ECO:0000256" key="1">
    <source>
        <dbReference type="ARBA" id="ARBA00004651"/>
    </source>
</evidence>
<dbReference type="CDD" id="cd06550">
    <property type="entry name" value="TM_ABC_iron-siderophores_like"/>
    <property type="match status" value="1"/>
</dbReference>
<keyword evidence="11" id="KW-1185">Reference proteome</keyword>
<evidence type="ECO:0000256" key="9">
    <source>
        <dbReference type="SAM" id="Phobius"/>
    </source>
</evidence>
<evidence type="ECO:0000256" key="5">
    <source>
        <dbReference type="ARBA" id="ARBA00022692"/>
    </source>
</evidence>
<dbReference type="InterPro" id="IPR037294">
    <property type="entry name" value="ABC_BtuC-like"/>
</dbReference>
<evidence type="ECO:0000313" key="11">
    <source>
        <dbReference type="Proteomes" id="UP000198677"/>
    </source>
</evidence>
<feature type="transmembrane region" description="Helical" evidence="9">
    <location>
        <begin position="468"/>
        <end position="486"/>
    </location>
</feature>
<feature type="transmembrane region" description="Helical" evidence="9">
    <location>
        <begin position="223"/>
        <end position="240"/>
    </location>
</feature>
<sequence length="494" mass="51099">MTSTPTPGSVAARPGPTETRGTHPTEVYGSLEVPSGPAPLQRRLLAALADLGVVALPLVIGWFIVDSLRDDNGGGQMDRAVFGGVALITAAALLVWNRGTREGSTGQSVGKGWLGLVTRDADSGEPLGTRRALLPRTGAEVVRLKTAVAEGFTPIRRDTSMAAIRRRRLLGLALLVLLLAAAALASIAVGARPMNFAEIFHALFTPTGIDTDLVVRTLRVPRTALGIAVGIALGIAGALIQGHTRNPLADAGLLGLNGGAAFFVVLSIYLFGLAGPNEYLWFAFAGSLAASIVVFGISSIGNGRSSPLSLALAGAAVAMFLSAMTNTVILLDQTSLDGYRFWVVGSIAGRGPEVLWQVLPFLVIGALIAMASTPSLNVLSLGDDVARGLGTNIVLSRTIGIVAITLLTGAATAACGPIAFVGLVVPHVARSITGPDYRWLVPYAGIIGAIMVLLADVIGRVVVRPGELQVGIVLALFGAPFFVALVRRRKLVSL</sequence>
<dbReference type="GO" id="GO:0005886">
    <property type="term" value="C:plasma membrane"/>
    <property type="evidence" value="ECO:0007669"/>
    <property type="project" value="UniProtKB-SubCell"/>
</dbReference>
<keyword evidence="7 9" id="KW-0472">Membrane</keyword>
<organism evidence="10 11">
    <name type="scientific">Rhodococcus maanshanensis</name>
    <dbReference type="NCBI Taxonomy" id="183556"/>
    <lineage>
        <taxon>Bacteria</taxon>
        <taxon>Bacillati</taxon>
        <taxon>Actinomycetota</taxon>
        <taxon>Actinomycetes</taxon>
        <taxon>Mycobacteriales</taxon>
        <taxon>Nocardiaceae</taxon>
        <taxon>Rhodococcus</taxon>
    </lineage>
</organism>
<reference evidence="11" key="1">
    <citation type="submission" date="2016-10" db="EMBL/GenBank/DDBJ databases">
        <authorList>
            <person name="Varghese N."/>
            <person name="Submissions S."/>
        </authorList>
    </citation>
    <scope>NUCLEOTIDE SEQUENCE [LARGE SCALE GENOMIC DNA]</scope>
    <source>
        <strain evidence="11">DSM 44675</strain>
    </source>
</reference>
<feature type="transmembrane region" description="Helical" evidence="9">
    <location>
        <begin position="44"/>
        <end position="65"/>
    </location>
</feature>
<gene>
    <name evidence="10" type="ORF">SAMN05444583_105209</name>
</gene>
<feature type="transmembrane region" description="Helical" evidence="9">
    <location>
        <begin position="252"/>
        <end position="273"/>
    </location>
</feature>
<keyword evidence="3" id="KW-0813">Transport</keyword>
<dbReference type="FunFam" id="1.10.3470.10:FF:000001">
    <property type="entry name" value="Vitamin B12 ABC transporter permease BtuC"/>
    <property type="match status" value="1"/>
</dbReference>
<feature type="region of interest" description="Disordered" evidence="8">
    <location>
        <begin position="1"/>
        <end position="28"/>
    </location>
</feature>
<accession>A0A1H7M1A6</accession>
<dbReference type="InterPro" id="IPR000522">
    <property type="entry name" value="ABC_transptr_permease_BtuC"/>
</dbReference>
<evidence type="ECO:0000313" key="10">
    <source>
        <dbReference type="EMBL" id="SEL04869.1"/>
    </source>
</evidence>
<feature type="transmembrane region" description="Helical" evidence="9">
    <location>
        <begin position="410"/>
        <end position="428"/>
    </location>
</feature>
<feature type="transmembrane region" description="Helical" evidence="9">
    <location>
        <begin position="279"/>
        <end position="298"/>
    </location>
</feature>
<dbReference type="Pfam" id="PF01032">
    <property type="entry name" value="FecCD"/>
    <property type="match status" value="1"/>
</dbReference>
<dbReference type="PANTHER" id="PTHR30472:SF1">
    <property type="entry name" value="FE(3+) DICITRATE TRANSPORT SYSTEM PERMEASE PROTEIN FECC-RELATED"/>
    <property type="match status" value="1"/>
</dbReference>
<comment type="subcellular location">
    <subcellularLocation>
        <location evidence="1">Cell membrane</location>
        <topology evidence="1">Multi-pass membrane protein</topology>
    </subcellularLocation>
</comment>
<evidence type="ECO:0000256" key="4">
    <source>
        <dbReference type="ARBA" id="ARBA00022475"/>
    </source>
</evidence>
<feature type="transmembrane region" description="Helical" evidence="9">
    <location>
        <begin position="310"/>
        <end position="331"/>
    </location>
</feature>
<keyword evidence="5 9" id="KW-0812">Transmembrane</keyword>
<feature type="transmembrane region" description="Helical" evidence="9">
    <location>
        <begin position="77"/>
        <end position="96"/>
    </location>
</feature>